<evidence type="ECO:0000259" key="7">
    <source>
        <dbReference type="PROSITE" id="PS50893"/>
    </source>
</evidence>
<sequence>MAADTDDAAGPALAVDGLEKRYDGVRALDGVDVTLRPGELTVLVGRSGAGKTTLLRCMNGLETPDGGAIRHGGAPLETDDVALVFQSSALVDRKSALANVLDGALGREPAWRGVLGWRTPAEKREAIARLHDVGLAGMADRRVDRLSGGERQRVGIARALHQEPRVVLADEPVAALDPATARDVLSLLADVVHDAGLVGLLSLHQPGLASAVADRYLGLAAGRLVLDEAADAVDPADVTAVYEQTPGGDDRVGADRA</sequence>
<dbReference type="PROSITE" id="PS00211">
    <property type="entry name" value="ABC_TRANSPORTER_1"/>
    <property type="match status" value="1"/>
</dbReference>
<dbReference type="InterPro" id="IPR003593">
    <property type="entry name" value="AAA+_ATPase"/>
</dbReference>
<organism evidence="8 9">
    <name type="scientific">Halarchaeum acidiphilum MH1-52-1</name>
    <dbReference type="NCBI Taxonomy" id="1261545"/>
    <lineage>
        <taxon>Archaea</taxon>
        <taxon>Methanobacteriati</taxon>
        <taxon>Methanobacteriota</taxon>
        <taxon>Stenosarchaea group</taxon>
        <taxon>Halobacteria</taxon>
        <taxon>Halobacteriales</taxon>
        <taxon>Halobacteriaceae</taxon>
    </lineage>
</organism>
<evidence type="ECO:0000256" key="1">
    <source>
        <dbReference type="ARBA" id="ARBA00022448"/>
    </source>
</evidence>
<gene>
    <name evidence="8" type="ORF">MBEHAL_2367</name>
</gene>
<comment type="caution">
    <text evidence="8">The sequence shown here is derived from an EMBL/GenBank/DDBJ whole genome shotgun (WGS) entry which is preliminary data.</text>
</comment>
<keyword evidence="4 8" id="KW-0067">ATP-binding</keyword>
<evidence type="ECO:0000256" key="5">
    <source>
        <dbReference type="ARBA" id="ARBA00022967"/>
    </source>
</evidence>
<name>U2YXR9_9EURY</name>
<dbReference type="GO" id="GO:0005524">
    <property type="term" value="F:ATP binding"/>
    <property type="evidence" value="ECO:0007669"/>
    <property type="project" value="UniProtKB-KW"/>
</dbReference>
<dbReference type="PROSITE" id="PS50893">
    <property type="entry name" value="ABC_TRANSPORTER_2"/>
    <property type="match status" value="1"/>
</dbReference>
<evidence type="ECO:0000256" key="2">
    <source>
        <dbReference type="ARBA" id="ARBA00022475"/>
    </source>
</evidence>
<dbReference type="Gene3D" id="3.40.50.300">
    <property type="entry name" value="P-loop containing nucleotide triphosphate hydrolases"/>
    <property type="match status" value="1"/>
</dbReference>
<dbReference type="AlphaFoldDB" id="U2YXR9"/>
<dbReference type="Proteomes" id="UP000016986">
    <property type="component" value="Unassembled WGS sequence"/>
</dbReference>
<keyword evidence="1" id="KW-0813">Transport</keyword>
<evidence type="ECO:0000256" key="3">
    <source>
        <dbReference type="ARBA" id="ARBA00022741"/>
    </source>
</evidence>
<dbReference type="SMART" id="SM00382">
    <property type="entry name" value="AAA"/>
    <property type="match status" value="1"/>
</dbReference>
<evidence type="ECO:0000256" key="6">
    <source>
        <dbReference type="ARBA" id="ARBA00023136"/>
    </source>
</evidence>
<keyword evidence="9" id="KW-1185">Reference proteome</keyword>
<protein>
    <submittedName>
        <fullName evidence="8">Phosphonate ABC transporter ATP-binding protein</fullName>
    </submittedName>
</protein>
<feature type="domain" description="ABC transporter" evidence="7">
    <location>
        <begin position="13"/>
        <end position="246"/>
    </location>
</feature>
<evidence type="ECO:0000256" key="4">
    <source>
        <dbReference type="ARBA" id="ARBA00022840"/>
    </source>
</evidence>
<keyword evidence="5" id="KW-1278">Translocase</keyword>
<dbReference type="GO" id="GO:0016887">
    <property type="term" value="F:ATP hydrolysis activity"/>
    <property type="evidence" value="ECO:0007669"/>
    <property type="project" value="InterPro"/>
</dbReference>
<evidence type="ECO:0000313" key="9">
    <source>
        <dbReference type="Proteomes" id="UP000016986"/>
    </source>
</evidence>
<dbReference type="eggNOG" id="arCOG00206">
    <property type="taxonomic scope" value="Archaea"/>
</dbReference>
<dbReference type="RefSeq" id="WP_021780677.1">
    <property type="nucleotide sequence ID" value="NZ_BATA01000080.1"/>
</dbReference>
<dbReference type="OrthoDB" id="302885at2157"/>
<proteinExistence type="predicted"/>
<keyword evidence="6" id="KW-0472">Membrane</keyword>
<dbReference type="InterPro" id="IPR050086">
    <property type="entry name" value="MetN_ABC_transporter-like"/>
</dbReference>
<dbReference type="InterPro" id="IPR017871">
    <property type="entry name" value="ABC_transporter-like_CS"/>
</dbReference>
<reference evidence="8 9" key="1">
    <citation type="submission" date="2013-09" db="EMBL/GenBank/DDBJ databases">
        <title>Whole genome sequencing of Halarchaeum acidiphilum strain MH1-52-1.</title>
        <authorList>
            <person name="Shimane Y."/>
            <person name="Minegishi H."/>
            <person name="Nishi S."/>
            <person name="Echigo A."/>
            <person name="Shuto A."/>
            <person name="Konishi M."/>
            <person name="Ito T."/>
            <person name="Ohkuma M."/>
            <person name="Ohta Y."/>
            <person name="Nagano Y."/>
            <person name="Tsubouchi T."/>
            <person name="Mori K."/>
            <person name="Usui K."/>
            <person name="Kamekura M."/>
            <person name="Usami R."/>
            <person name="Takaki Y."/>
            <person name="Hatada Y."/>
        </authorList>
    </citation>
    <scope>NUCLEOTIDE SEQUENCE [LARGE SCALE GENOMIC DNA]</scope>
    <source>
        <strain evidence="8 9">JCM 16109</strain>
    </source>
</reference>
<dbReference type="EMBL" id="BATA01000080">
    <property type="protein sequence ID" value="GAD53607.1"/>
    <property type="molecule type" value="Genomic_DNA"/>
</dbReference>
<dbReference type="PANTHER" id="PTHR43166">
    <property type="entry name" value="AMINO ACID IMPORT ATP-BINDING PROTEIN"/>
    <property type="match status" value="1"/>
</dbReference>
<dbReference type="InterPro" id="IPR003439">
    <property type="entry name" value="ABC_transporter-like_ATP-bd"/>
</dbReference>
<dbReference type="PANTHER" id="PTHR43166:SF6">
    <property type="entry name" value="PHOSPHONATES IMPORT ATP-BINDING PROTEIN PHNC"/>
    <property type="match status" value="1"/>
</dbReference>
<evidence type="ECO:0000313" key="8">
    <source>
        <dbReference type="EMBL" id="GAD53607.1"/>
    </source>
</evidence>
<keyword evidence="2" id="KW-1003">Cell membrane</keyword>
<accession>U2YXR9</accession>
<keyword evidence="3" id="KW-0547">Nucleotide-binding</keyword>
<dbReference type="SUPFAM" id="SSF52540">
    <property type="entry name" value="P-loop containing nucleoside triphosphate hydrolases"/>
    <property type="match status" value="1"/>
</dbReference>
<dbReference type="Pfam" id="PF00005">
    <property type="entry name" value="ABC_tran"/>
    <property type="match status" value="1"/>
</dbReference>
<dbReference type="InterPro" id="IPR027417">
    <property type="entry name" value="P-loop_NTPase"/>
</dbReference>